<organism evidence="2 3">
    <name type="scientific">Fomitopsis schrenkii</name>
    <name type="common">Brown rot fungus</name>
    <dbReference type="NCBI Taxonomy" id="2126942"/>
    <lineage>
        <taxon>Eukaryota</taxon>
        <taxon>Fungi</taxon>
        <taxon>Dikarya</taxon>
        <taxon>Basidiomycota</taxon>
        <taxon>Agaricomycotina</taxon>
        <taxon>Agaricomycetes</taxon>
        <taxon>Polyporales</taxon>
        <taxon>Fomitopsis</taxon>
    </lineage>
</organism>
<dbReference type="InterPro" id="IPR024983">
    <property type="entry name" value="CHAT_dom"/>
</dbReference>
<evidence type="ECO:0000259" key="1">
    <source>
        <dbReference type="Pfam" id="PF12770"/>
    </source>
</evidence>
<dbReference type="Pfam" id="PF13374">
    <property type="entry name" value="TPR_10"/>
    <property type="match status" value="2"/>
</dbReference>
<dbReference type="HOGENOM" id="CLU_001305_2_1_1"/>
<dbReference type="STRING" id="743788.S8FYU5"/>
<feature type="domain" description="CHAT" evidence="1">
    <location>
        <begin position="853"/>
        <end position="904"/>
    </location>
</feature>
<proteinExistence type="predicted"/>
<reference evidence="2 3" key="1">
    <citation type="journal article" date="2012" name="Science">
        <title>The Paleozoic origin of enzymatic lignin decomposition reconstructed from 31 fungal genomes.</title>
        <authorList>
            <person name="Floudas D."/>
            <person name="Binder M."/>
            <person name="Riley R."/>
            <person name="Barry K."/>
            <person name="Blanchette R.A."/>
            <person name="Henrissat B."/>
            <person name="Martinez A.T."/>
            <person name="Otillar R."/>
            <person name="Spatafora J.W."/>
            <person name="Yadav J.S."/>
            <person name="Aerts A."/>
            <person name="Benoit I."/>
            <person name="Boyd A."/>
            <person name="Carlson A."/>
            <person name="Copeland A."/>
            <person name="Coutinho P.M."/>
            <person name="de Vries R.P."/>
            <person name="Ferreira P."/>
            <person name="Findley K."/>
            <person name="Foster B."/>
            <person name="Gaskell J."/>
            <person name="Glotzer D."/>
            <person name="Gorecki P."/>
            <person name="Heitman J."/>
            <person name="Hesse C."/>
            <person name="Hori C."/>
            <person name="Igarashi K."/>
            <person name="Jurgens J.A."/>
            <person name="Kallen N."/>
            <person name="Kersten P."/>
            <person name="Kohler A."/>
            <person name="Kuees U."/>
            <person name="Kumar T.K.A."/>
            <person name="Kuo A."/>
            <person name="LaButti K."/>
            <person name="Larrondo L.F."/>
            <person name="Lindquist E."/>
            <person name="Ling A."/>
            <person name="Lombard V."/>
            <person name="Lucas S."/>
            <person name="Lundell T."/>
            <person name="Martin R."/>
            <person name="McLaughlin D.J."/>
            <person name="Morgenstern I."/>
            <person name="Morin E."/>
            <person name="Murat C."/>
            <person name="Nagy L.G."/>
            <person name="Nolan M."/>
            <person name="Ohm R.A."/>
            <person name="Patyshakuliyeva A."/>
            <person name="Rokas A."/>
            <person name="Ruiz-Duenas F.J."/>
            <person name="Sabat G."/>
            <person name="Salamov A."/>
            <person name="Samejima M."/>
            <person name="Schmutz J."/>
            <person name="Slot J.C."/>
            <person name="St John F."/>
            <person name="Stenlid J."/>
            <person name="Sun H."/>
            <person name="Sun S."/>
            <person name="Syed K."/>
            <person name="Tsang A."/>
            <person name="Wiebenga A."/>
            <person name="Young D."/>
            <person name="Pisabarro A."/>
            <person name="Eastwood D.C."/>
            <person name="Martin F."/>
            <person name="Cullen D."/>
            <person name="Grigoriev I.V."/>
            <person name="Hibbett D.S."/>
        </authorList>
    </citation>
    <scope>NUCLEOTIDE SEQUENCE</scope>
    <source>
        <strain evidence="3">FP-58527</strain>
    </source>
</reference>
<dbReference type="PANTHER" id="PTHR19959">
    <property type="entry name" value="KINESIN LIGHT CHAIN"/>
    <property type="match status" value="1"/>
</dbReference>
<gene>
    <name evidence="2" type="ORF">FOMPIDRAFT_83684</name>
</gene>
<name>S8FYU5_FOMSC</name>
<dbReference type="OrthoDB" id="3169018at2759"/>
<protein>
    <recommendedName>
        <fullName evidence="1">CHAT domain-containing protein</fullName>
    </recommendedName>
</protein>
<dbReference type="AlphaFoldDB" id="S8FYU5"/>
<dbReference type="Proteomes" id="UP000015241">
    <property type="component" value="Unassembled WGS sequence"/>
</dbReference>
<dbReference type="InterPro" id="IPR011990">
    <property type="entry name" value="TPR-like_helical_dom_sf"/>
</dbReference>
<dbReference type="SUPFAM" id="SSF81901">
    <property type="entry name" value="HCP-like"/>
    <property type="match status" value="2"/>
</dbReference>
<accession>S8FYU5</accession>
<dbReference type="Pfam" id="PF12770">
    <property type="entry name" value="CHAT"/>
    <property type="match status" value="1"/>
</dbReference>
<evidence type="ECO:0000313" key="3">
    <source>
        <dbReference type="Proteomes" id="UP000015241"/>
    </source>
</evidence>
<dbReference type="PANTHER" id="PTHR19959:SF119">
    <property type="entry name" value="FUNGAL LIPASE-LIKE DOMAIN-CONTAINING PROTEIN"/>
    <property type="match status" value="1"/>
</dbReference>
<dbReference type="EMBL" id="KE504122">
    <property type="protein sequence ID" value="EPT06246.1"/>
    <property type="molecule type" value="Genomic_DNA"/>
</dbReference>
<dbReference type="InParanoid" id="S8FYU5"/>
<sequence>MDGSGDYLDMLRLLPPGHPLRPQLLGMLDQVSIPFEQLANRADLDEAIALHREALELYPTGHANRRGSLNQLAIGLHTRFERLGNRSDLDEAIALQRKSLALCPPGHPHRSGSLNNLANSLHTLFEQLGERRGLDEAIALQREGLELRPPGHPHHAMSLNNLAVGLSARHEHFGDRKDLDEAIALQRRVLELRPAGHPNRAAPVNNLAVGLYTRFKQLGDRKDLDAAIVLQREALELYPSGHPGRAMWLNNLANGLLTRFDQLGDRADLNEAIALQSAAVDFCQPGHPNRAMSVNNLARGLHTRFEQLGDRADLNDAVALNREAVAILPSGHPNSVTSLNNLVVDLYTRFEHFNDRADLEEAITLQRKALRLCPAGHPDRAMSVNNFAHGLHARFELLGNPADLNEAIALRREALELRPAGHPDRVGSLNYLAYGLSTRFERLGDRADLDEAVALEREALDLHPGSQPTRVVSLNNLANCLYDRSERFGDRKDLDEAIKLYEACIEGNGDVWQSKRMLAAIKSQPRSPYYDPEASLQILSDLLDGPLGSAQVLLQRALSTLQTLSTDSPPEQVPRKQIVKVYQQAVNLMPRAAYLGQGLTKRLQSIADAEPAATMAASHALLLPEPDVSLAVELLEQGRAVFWRQSLSLRTPLDSISIPDDLRNRIVQLSWLLDSQPAHQGFRDKATMEKEDATRFRQSQELDQLVQEVRKGDSEEHKHFLLPDVYDTLAKAANKGPLVILLSTVVTSGAIVIRPGGGNDWVPLPSATPSWLRDWNESWQGQVGDARAYLRESRDDEHAQPQRAATLRKFVQSEHTLLEQLWDNIVEPIVDVLKALPGGKRVNTGFGGVPLQELPGAAILHLASHGVQDDMDPLQSGFLMADQKLTIQDLMNLNLPNAYLAILTTMLFVGFKSVVATMWQMQDSMGKDIAEKMYSQLFADPTQQLDPGLIASALHKAIGEICKPSGGEAPLPSTWAPFIHIGA</sequence>
<dbReference type="Gene3D" id="1.25.40.10">
    <property type="entry name" value="Tetratricopeptide repeat domain"/>
    <property type="match status" value="3"/>
</dbReference>
<dbReference type="eggNOG" id="KOG4626">
    <property type="taxonomic scope" value="Eukaryota"/>
</dbReference>
<evidence type="ECO:0000313" key="2">
    <source>
        <dbReference type="EMBL" id="EPT06246.1"/>
    </source>
</evidence>
<keyword evidence="3" id="KW-1185">Reference proteome</keyword>